<comment type="caution">
    <text evidence="1">The sequence shown here is derived from an EMBL/GenBank/DDBJ whole genome shotgun (WGS) entry which is preliminary data.</text>
</comment>
<protein>
    <recommendedName>
        <fullName evidence="3">Nucleotidyltransferase</fullName>
    </recommendedName>
</protein>
<organism evidence="1 2">
    <name type="scientific">Roseofilum halophilum BLCC-M91</name>
    <dbReference type="NCBI Taxonomy" id="3022259"/>
    <lineage>
        <taxon>Bacteria</taxon>
        <taxon>Bacillati</taxon>
        <taxon>Cyanobacteriota</taxon>
        <taxon>Cyanophyceae</taxon>
        <taxon>Desertifilales</taxon>
        <taxon>Desertifilaceae</taxon>
        <taxon>Roseofilum</taxon>
        <taxon>Roseofilum halophilum</taxon>
    </lineage>
</organism>
<sequence>MSNTVISHGGKMTQIIPWGKLLAQDATGYLINDCHIDNITPPWTLLVEELRERVQQTWLTRLQALYLRGSVPRGLALPQVSDLDSFAILFGEISGLDRSLARQICSQLQKRYLFCQKVELILLTQADIEQQHSIWPSIIQIKSLKIAGEDLPISLPQFKPGHSLINYAYTWAMDLAQTLDILSQLSPQNSRFSAQVKKQCRWIMRRMVRTGFELVMEQDQSYTPDLYYCFQRFALYFPEQQREMAKALQLALFPSANRPGLMVFLRGFGGWLVERVISSPKFKNLGSETLPLQ</sequence>
<keyword evidence="2" id="KW-1185">Reference proteome</keyword>
<reference evidence="1 2" key="1">
    <citation type="submission" date="2023-01" db="EMBL/GenBank/DDBJ databases">
        <title>Novel diversity within Roseofilum (Cyanobacteria; Desertifilaceae) from marine benthic mats with descriptions of four novel species.</title>
        <authorList>
            <person name="Wang Y."/>
            <person name="Berthold D.E."/>
            <person name="Hu J."/>
            <person name="Lefler F.W."/>
            <person name="Laughinghouse H.D. IV."/>
        </authorList>
    </citation>
    <scope>NUCLEOTIDE SEQUENCE [LARGE SCALE GENOMIC DNA]</scope>
    <source>
        <strain evidence="1 2">BLCC-M91</strain>
    </source>
</reference>
<dbReference type="RefSeq" id="WP_283761878.1">
    <property type="nucleotide sequence ID" value="NZ_JAQPOK010000055.1"/>
</dbReference>
<evidence type="ECO:0000313" key="1">
    <source>
        <dbReference type="EMBL" id="MDJ1178566.1"/>
    </source>
</evidence>
<dbReference type="EMBL" id="JAQPOK010000055">
    <property type="protein sequence ID" value="MDJ1178566.1"/>
    <property type="molecule type" value="Genomic_DNA"/>
</dbReference>
<accession>A0ABT7BJ91</accession>
<dbReference type="Proteomes" id="UP001231370">
    <property type="component" value="Unassembled WGS sequence"/>
</dbReference>
<gene>
    <name evidence="1" type="ORF">PJF56_06805</name>
</gene>
<evidence type="ECO:0008006" key="3">
    <source>
        <dbReference type="Google" id="ProtNLM"/>
    </source>
</evidence>
<proteinExistence type="predicted"/>
<evidence type="ECO:0000313" key="2">
    <source>
        <dbReference type="Proteomes" id="UP001231370"/>
    </source>
</evidence>
<name>A0ABT7BJ91_9CYAN</name>